<comment type="caution">
    <text evidence="2">The sequence shown here is derived from an EMBL/GenBank/DDBJ whole genome shotgun (WGS) entry which is preliminary data.</text>
</comment>
<dbReference type="EMBL" id="SNXZ01000001">
    <property type="protein sequence ID" value="TDQ04386.1"/>
    <property type="molecule type" value="Genomic_DNA"/>
</dbReference>
<sequence length="61" mass="6617">MTEIKILRGNPDDSELAALAVVLAAVTTTSRPAPVPGPERAHWDRPARFQPPGASAGPWWW</sequence>
<dbReference type="InterPro" id="IPR032716">
    <property type="entry name" value="ACC_epsilon"/>
</dbReference>
<reference evidence="2 3" key="1">
    <citation type="submission" date="2019-03" db="EMBL/GenBank/DDBJ databases">
        <title>Genomic Encyclopedia of Type Strains, Phase IV (KMG-IV): sequencing the most valuable type-strain genomes for metagenomic binning, comparative biology and taxonomic classification.</title>
        <authorList>
            <person name="Goeker M."/>
        </authorList>
    </citation>
    <scope>NUCLEOTIDE SEQUENCE [LARGE SCALE GENOMIC DNA]</scope>
    <source>
        <strain evidence="2 3">DSM 45361</strain>
    </source>
</reference>
<dbReference type="GO" id="GO:0004658">
    <property type="term" value="F:propionyl-CoA carboxylase activity"/>
    <property type="evidence" value="ECO:0007669"/>
    <property type="project" value="InterPro"/>
</dbReference>
<dbReference type="Proteomes" id="UP000295444">
    <property type="component" value="Unassembled WGS sequence"/>
</dbReference>
<name>A0A4R6SJ98_LABRH</name>
<organism evidence="2 3">
    <name type="scientific">Labedaea rhizosphaerae</name>
    <dbReference type="NCBI Taxonomy" id="598644"/>
    <lineage>
        <taxon>Bacteria</taxon>
        <taxon>Bacillati</taxon>
        <taxon>Actinomycetota</taxon>
        <taxon>Actinomycetes</taxon>
        <taxon>Pseudonocardiales</taxon>
        <taxon>Pseudonocardiaceae</taxon>
        <taxon>Labedaea</taxon>
    </lineage>
</organism>
<feature type="region of interest" description="Disordered" evidence="1">
    <location>
        <begin position="30"/>
        <end position="61"/>
    </location>
</feature>
<dbReference type="Pfam" id="PF13822">
    <property type="entry name" value="ACC_epsilon"/>
    <property type="match status" value="1"/>
</dbReference>
<evidence type="ECO:0000313" key="3">
    <source>
        <dbReference type="Proteomes" id="UP000295444"/>
    </source>
</evidence>
<evidence type="ECO:0000256" key="1">
    <source>
        <dbReference type="SAM" id="MobiDB-lite"/>
    </source>
</evidence>
<gene>
    <name evidence="2" type="ORF">EV186_101332</name>
</gene>
<keyword evidence="3" id="KW-1185">Reference proteome</keyword>
<dbReference type="AlphaFoldDB" id="A0A4R6SJ98"/>
<proteinExistence type="predicted"/>
<protein>
    <submittedName>
        <fullName evidence="2">Acyl-CoA carboxylase epsilon subunit-like protein</fullName>
    </submittedName>
</protein>
<accession>A0A4R6SJ98</accession>
<dbReference type="RefSeq" id="WP_133847297.1">
    <property type="nucleotide sequence ID" value="NZ_SNXZ01000001.1"/>
</dbReference>
<dbReference type="GO" id="GO:0003989">
    <property type="term" value="F:acetyl-CoA carboxylase activity"/>
    <property type="evidence" value="ECO:0007669"/>
    <property type="project" value="InterPro"/>
</dbReference>
<evidence type="ECO:0000313" key="2">
    <source>
        <dbReference type="EMBL" id="TDQ04386.1"/>
    </source>
</evidence>